<evidence type="ECO:0000313" key="2">
    <source>
        <dbReference type="Proteomes" id="UP000635477"/>
    </source>
</evidence>
<reference evidence="1" key="1">
    <citation type="journal article" date="2020" name="BMC Genomics">
        <title>Correction to: Identification and distribution of gene clusters required for synthesis of sphingolipid metabolism inhibitors in diverse species of the filamentous fungus Fusarium.</title>
        <authorList>
            <person name="Kim H.S."/>
            <person name="Lohmar J.M."/>
            <person name="Busman M."/>
            <person name="Brown D.W."/>
            <person name="Naumann T.A."/>
            <person name="Divon H.H."/>
            <person name="Lysoe E."/>
            <person name="Uhlig S."/>
            <person name="Proctor R.H."/>
        </authorList>
    </citation>
    <scope>NUCLEOTIDE SEQUENCE</scope>
    <source>
        <strain evidence="1">NRRL 22465</strain>
    </source>
</reference>
<dbReference type="EMBL" id="JABEYC010000385">
    <property type="protein sequence ID" value="KAF4978240.1"/>
    <property type="molecule type" value="Genomic_DNA"/>
</dbReference>
<accession>A0A8H4UKB9</accession>
<organism evidence="1 2">
    <name type="scientific">Fusarium zealandicum</name>
    <dbReference type="NCBI Taxonomy" id="1053134"/>
    <lineage>
        <taxon>Eukaryota</taxon>
        <taxon>Fungi</taxon>
        <taxon>Dikarya</taxon>
        <taxon>Ascomycota</taxon>
        <taxon>Pezizomycotina</taxon>
        <taxon>Sordariomycetes</taxon>
        <taxon>Hypocreomycetidae</taxon>
        <taxon>Hypocreales</taxon>
        <taxon>Nectriaceae</taxon>
        <taxon>Fusarium</taxon>
        <taxon>Fusarium staphyleae species complex</taxon>
    </lineage>
</organism>
<sequence length="139" mass="15314">MVDTILQVFGAPGGRAEAVESGLDHFLAILDLVRGQLASGIVNDVPRSSPYSTEQVTPLIETVKGQIRELYTSINKYNPHFWRLMLSGPTTAYGASLNRPSSYSPRTEEEARLIIGYCIASWFETPGSFDAMERASRTT</sequence>
<keyword evidence="2" id="KW-1185">Reference proteome</keyword>
<protein>
    <submittedName>
        <fullName evidence="1">Uncharacterized protein</fullName>
    </submittedName>
</protein>
<dbReference type="Proteomes" id="UP000635477">
    <property type="component" value="Unassembled WGS sequence"/>
</dbReference>
<name>A0A8H4UKB9_9HYPO</name>
<comment type="caution">
    <text evidence="1">The sequence shown here is derived from an EMBL/GenBank/DDBJ whole genome shotgun (WGS) entry which is preliminary data.</text>
</comment>
<evidence type="ECO:0000313" key="1">
    <source>
        <dbReference type="EMBL" id="KAF4978240.1"/>
    </source>
</evidence>
<proteinExistence type="predicted"/>
<dbReference type="OrthoDB" id="5952526at2759"/>
<gene>
    <name evidence="1" type="ORF">FZEAL_5345</name>
</gene>
<dbReference type="AlphaFoldDB" id="A0A8H4UKB9"/>
<reference evidence="1" key="2">
    <citation type="submission" date="2020-05" db="EMBL/GenBank/DDBJ databases">
        <authorList>
            <person name="Kim H.-S."/>
            <person name="Proctor R.H."/>
            <person name="Brown D.W."/>
        </authorList>
    </citation>
    <scope>NUCLEOTIDE SEQUENCE</scope>
    <source>
        <strain evidence="1">NRRL 22465</strain>
    </source>
</reference>